<dbReference type="InterPro" id="IPR000644">
    <property type="entry name" value="CBS_dom"/>
</dbReference>
<comment type="caution">
    <text evidence="7">The sequence shown here is derived from an EMBL/GenBank/DDBJ whole genome shotgun (WGS) entry which is preliminary data.</text>
</comment>
<evidence type="ECO:0000256" key="5">
    <source>
        <dbReference type="SAM" id="MobiDB-lite"/>
    </source>
</evidence>
<feature type="coiled-coil region" evidence="4">
    <location>
        <begin position="164"/>
        <end position="191"/>
    </location>
</feature>
<dbReference type="EMBL" id="CAMXCT020000509">
    <property type="protein sequence ID" value="CAL1133101.1"/>
    <property type="molecule type" value="Genomic_DNA"/>
</dbReference>
<dbReference type="InterPro" id="IPR046342">
    <property type="entry name" value="CBS_dom_sf"/>
</dbReference>
<evidence type="ECO:0000256" key="1">
    <source>
        <dbReference type="ARBA" id="ARBA00022737"/>
    </source>
</evidence>
<dbReference type="OrthoDB" id="432565at2759"/>
<keyword evidence="2 3" id="KW-0129">CBS domain</keyword>
<dbReference type="EMBL" id="CAMXCT030000509">
    <property type="protein sequence ID" value="CAL4767038.1"/>
    <property type="molecule type" value="Genomic_DNA"/>
</dbReference>
<proteinExistence type="predicted"/>
<feature type="region of interest" description="Disordered" evidence="5">
    <location>
        <begin position="851"/>
        <end position="872"/>
    </location>
</feature>
<protein>
    <submittedName>
        <fullName evidence="8">CBS domain-containing protein</fullName>
    </submittedName>
</protein>
<feature type="domain" description="CBS" evidence="6">
    <location>
        <begin position="1067"/>
        <end position="1124"/>
    </location>
</feature>
<reference evidence="7" key="1">
    <citation type="submission" date="2022-10" db="EMBL/GenBank/DDBJ databases">
        <authorList>
            <person name="Chen Y."/>
            <person name="Dougan E. K."/>
            <person name="Chan C."/>
            <person name="Rhodes N."/>
            <person name="Thang M."/>
        </authorList>
    </citation>
    <scope>NUCLEOTIDE SEQUENCE</scope>
</reference>
<name>A0A9P1BUJ0_9DINO</name>
<evidence type="ECO:0000259" key="6">
    <source>
        <dbReference type="PROSITE" id="PS51371"/>
    </source>
</evidence>
<keyword evidence="1" id="KW-0677">Repeat</keyword>
<evidence type="ECO:0000313" key="9">
    <source>
        <dbReference type="Proteomes" id="UP001152797"/>
    </source>
</evidence>
<evidence type="ECO:0000256" key="4">
    <source>
        <dbReference type="SAM" id="Coils"/>
    </source>
</evidence>
<keyword evidence="9" id="KW-1185">Reference proteome</keyword>
<dbReference type="SUPFAM" id="SSF54631">
    <property type="entry name" value="CBS-domain pair"/>
    <property type="match status" value="1"/>
</dbReference>
<feature type="region of interest" description="Disordered" evidence="5">
    <location>
        <begin position="288"/>
        <end position="400"/>
    </location>
</feature>
<evidence type="ECO:0000313" key="7">
    <source>
        <dbReference type="EMBL" id="CAI3979726.1"/>
    </source>
</evidence>
<feature type="compositionally biased region" description="Acidic residues" evidence="5">
    <location>
        <begin position="314"/>
        <end position="328"/>
    </location>
</feature>
<evidence type="ECO:0000313" key="8">
    <source>
        <dbReference type="EMBL" id="CAL4767038.1"/>
    </source>
</evidence>
<keyword evidence="4" id="KW-0175">Coiled coil</keyword>
<dbReference type="Gene3D" id="3.10.580.10">
    <property type="entry name" value="CBS-domain"/>
    <property type="match status" value="1"/>
</dbReference>
<accession>A0A9P1BUJ0</accession>
<reference evidence="8 9" key="2">
    <citation type="submission" date="2024-05" db="EMBL/GenBank/DDBJ databases">
        <authorList>
            <person name="Chen Y."/>
            <person name="Shah S."/>
            <person name="Dougan E. K."/>
            <person name="Thang M."/>
            <person name="Chan C."/>
        </authorList>
    </citation>
    <scope>NUCLEOTIDE SEQUENCE [LARGE SCALE GENOMIC DNA]</scope>
</reference>
<feature type="compositionally biased region" description="Polar residues" evidence="5">
    <location>
        <begin position="302"/>
        <end position="313"/>
    </location>
</feature>
<organism evidence="7">
    <name type="scientific">Cladocopium goreaui</name>
    <dbReference type="NCBI Taxonomy" id="2562237"/>
    <lineage>
        <taxon>Eukaryota</taxon>
        <taxon>Sar</taxon>
        <taxon>Alveolata</taxon>
        <taxon>Dinophyceae</taxon>
        <taxon>Suessiales</taxon>
        <taxon>Symbiodiniaceae</taxon>
        <taxon>Cladocopium</taxon>
    </lineage>
</organism>
<dbReference type="PANTHER" id="PTHR13780">
    <property type="entry name" value="AMP-ACTIVATED PROTEIN KINASE, GAMMA REGULATORY SUBUNIT"/>
    <property type="match status" value="1"/>
</dbReference>
<gene>
    <name evidence="7" type="ORF">C1SCF055_LOCUS7660</name>
</gene>
<dbReference type="EMBL" id="CAMXCT010000509">
    <property type="protein sequence ID" value="CAI3979726.1"/>
    <property type="molecule type" value="Genomic_DNA"/>
</dbReference>
<sequence length="1265" mass="140636">MRSDRRSSGSLYPADTSLLLRVEVPASGFNVFLSFAVKPGLPLEQVQQGVTEVIDELGYRLGSFLNEKDLQSNADKYEVAKLECEQQLQDWQSRLSEATLAVLRADRSRSELSKLRESYWREVQNLRQQLYRKERAEESGKDFVPASVDLFSKEAGSGFNDLILEQMNRMEDEHQAEIASWKQKNAELLTKMKSKVLGIELATCDVDVQTEIDAKEVSCGTEVVSVTTSQSCGFEGVSFNNFVDVMTFPIRDGESRDEDLSRHVGATVATVSVDSEMQTDSVWQDLELEDTPKGQTGEMKVRTSTEMTDSYQVESDESDESLSSDEESLERKDNVPNFQEILSEQDPIVMDDETRSDVEGVPVETEPVAPTLLGVSSRTPTSPPARSSVTSPDEKDTKDTKDTKDFALCLEAAAVQELQQELASLKRVHYLGIAECKRLELHFVKSWRSSRSCFADAERDKMYISTERFRVGTSNSWPETAFQIPPRPPPGLEKFGPKEVGLVRREAKMESDLLPFSDASTTDADSMSRCSRCVQLDEASSSPQVAGSPSRAQSNGAPCAIQLQRMLQDSTPDYPSKGSAAHHLGLCKPCDFKCRSSCRFGYECMFCHICGPAESRQWKRGRKSFWRQARASLRHTLPSTGTQGAIGSIGSISVTLPTAAVLEAAAVFGKNTFRFQPDPNPARADLETPKFRWSRGFLQQLDGEKTLYEIAQFAGLSLNEFDQWSWNFMNFWEAVKLPELCVPFSVPVTALAVHITEVLPERARMLAVDAKLPVQCVVHTILGEQHFLQRTPGQPMPAVDSGHGDMLRREGRGERLLEDEARLCTGSVAAVFPTDVLAEVCEIDAVNLRPDGPEALPVDDEEKSTNLRRSWTSPDDGWGTHLIPSDLEKMPMGMPVTVGELADFLCHACMPQASDHIFDWSLEQWRAHRMKATQAPETEVQEKNSHLDLVEGPSGPLLLHRVPSAPPRPILCADDPEATLLKAVQLLLAYPKCNALPVVSPVRLTVMAYLTLSACLAFILNRLRGEQLLPLAQIKVGEEVQVGTCADQQQKFEFAKYAELAAAQAEGNSPPWVLSESQPLRELLHFFAKTHHSTIPVVEDSKGSLVYNLSRRDLLSYLDLAMQSARCHSQDHEERIVFDPSAPIEVVVKALNRYKVDDSRLRAVEVATSMLQEQSLLDGLLAEAPRDPKGQTDMPGATISYDKDMSMKDLILCLLEADNRKVFLVQDCGDKMPKLRQIISAGDIWRMLIGPEKDESAKANDSISV</sequence>
<dbReference type="Pfam" id="PF00571">
    <property type="entry name" value="CBS"/>
    <property type="match status" value="1"/>
</dbReference>
<evidence type="ECO:0000256" key="2">
    <source>
        <dbReference type="ARBA" id="ARBA00023122"/>
    </source>
</evidence>
<evidence type="ECO:0000256" key="3">
    <source>
        <dbReference type="PROSITE-ProRule" id="PRU00703"/>
    </source>
</evidence>
<dbReference type="SMART" id="SM00116">
    <property type="entry name" value="CBS"/>
    <property type="match status" value="1"/>
</dbReference>
<feature type="compositionally biased region" description="Low complexity" evidence="5">
    <location>
        <begin position="375"/>
        <end position="391"/>
    </location>
</feature>
<dbReference type="Proteomes" id="UP001152797">
    <property type="component" value="Unassembled WGS sequence"/>
</dbReference>
<dbReference type="PROSITE" id="PS51371">
    <property type="entry name" value="CBS"/>
    <property type="match status" value="1"/>
</dbReference>
<dbReference type="InterPro" id="IPR050511">
    <property type="entry name" value="AMPK_gamma/SDS23_families"/>
</dbReference>
<dbReference type="AlphaFoldDB" id="A0A9P1BUJ0"/>